<dbReference type="GO" id="GO:0008270">
    <property type="term" value="F:zinc ion binding"/>
    <property type="evidence" value="ECO:0007669"/>
    <property type="project" value="UniProtKB-KW"/>
</dbReference>
<dbReference type="Gene3D" id="1.10.132.60">
    <property type="entry name" value="DNA polymerase family B, C-terminal domain"/>
    <property type="match status" value="1"/>
</dbReference>
<dbReference type="GO" id="GO:0045004">
    <property type="term" value="P:DNA replication proofreading"/>
    <property type="evidence" value="ECO:0007669"/>
    <property type="project" value="TreeGrafter"/>
</dbReference>
<dbReference type="PANTHER" id="PTHR10322">
    <property type="entry name" value="DNA POLYMERASE CATALYTIC SUBUNIT"/>
    <property type="match status" value="1"/>
</dbReference>
<dbReference type="EC" id="2.7.7.7" evidence="16"/>
<comment type="similarity">
    <text evidence="2 16">Belongs to the DNA polymerase type-B family.</text>
</comment>
<comment type="catalytic activity">
    <reaction evidence="15 16">
        <text>DNA(n) + a 2'-deoxyribonucleoside 5'-triphosphate = DNA(n+1) + diphosphate</text>
        <dbReference type="Rhea" id="RHEA:22508"/>
        <dbReference type="Rhea" id="RHEA-COMP:17339"/>
        <dbReference type="Rhea" id="RHEA-COMP:17340"/>
        <dbReference type="ChEBI" id="CHEBI:33019"/>
        <dbReference type="ChEBI" id="CHEBI:61560"/>
        <dbReference type="ChEBI" id="CHEBI:173112"/>
        <dbReference type="EC" id="2.7.7.7"/>
    </reaction>
</comment>
<comment type="cofactor">
    <cofactor evidence="1 16">
        <name>[4Fe-4S] cluster</name>
        <dbReference type="ChEBI" id="CHEBI:49883"/>
    </cofactor>
</comment>
<feature type="region of interest" description="Disordered" evidence="17">
    <location>
        <begin position="331"/>
        <end position="370"/>
    </location>
</feature>
<dbReference type="InterPro" id="IPR042087">
    <property type="entry name" value="DNA_pol_B_thumb"/>
</dbReference>
<dbReference type="Proteomes" id="UP000242875">
    <property type="component" value="Unassembled WGS sequence"/>
</dbReference>
<dbReference type="Pfam" id="PF14260">
    <property type="entry name" value="zf-C4pol"/>
    <property type="match status" value="1"/>
</dbReference>
<comment type="caution">
    <text evidence="21">The sequence shown here is derived from an EMBL/GenBank/DDBJ whole genome shotgun (WGS) entry which is preliminary data.</text>
</comment>
<evidence type="ECO:0000259" key="20">
    <source>
        <dbReference type="Pfam" id="PF14260"/>
    </source>
</evidence>
<dbReference type="InterPro" id="IPR023211">
    <property type="entry name" value="DNA_pol_palm_dom_sf"/>
</dbReference>
<dbReference type="InterPro" id="IPR043502">
    <property type="entry name" value="DNA/RNA_pol_sf"/>
</dbReference>
<evidence type="ECO:0000256" key="5">
    <source>
        <dbReference type="ARBA" id="ARBA00022695"/>
    </source>
</evidence>
<evidence type="ECO:0000256" key="4">
    <source>
        <dbReference type="ARBA" id="ARBA00022679"/>
    </source>
</evidence>
<evidence type="ECO:0000313" key="21">
    <source>
        <dbReference type="EMBL" id="OZJ04428.1"/>
    </source>
</evidence>
<dbReference type="PROSITE" id="PS00116">
    <property type="entry name" value="DNA_POLYMERASE_B"/>
    <property type="match status" value="1"/>
</dbReference>
<evidence type="ECO:0000256" key="7">
    <source>
        <dbReference type="ARBA" id="ARBA00022723"/>
    </source>
</evidence>
<dbReference type="Gene3D" id="1.10.287.690">
    <property type="entry name" value="Helix hairpin bin"/>
    <property type="match status" value="1"/>
</dbReference>
<dbReference type="EMBL" id="MVBO01000041">
    <property type="protein sequence ID" value="OZJ04428.1"/>
    <property type="molecule type" value="Genomic_DNA"/>
</dbReference>
<evidence type="ECO:0000256" key="14">
    <source>
        <dbReference type="ARBA" id="ARBA00023125"/>
    </source>
</evidence>
<name>A0A261Y1H9_9FUNG</name>
<keyword evidence="5 16" id="KW-0548">Nucleotidyltransferase</keyword>
<evidence type="ECO:0000256" key="10">
    <source>
        <dbReference type="ARBA" id="ARBA00022839"/>
    </source>
</evidence>
<dbReference type="SMART" id="SM00486">
    <property type="entry name" value="POLBc"/>
    <property type="match status" value="1"/>
</dbReference>
<evidence type="ECO:0000313" key="22">
    <source>
        <dbReference type="Proteomes" id="UP000242875"/>
    </source>
</evidence>
<evidence type="ECO:0000256" key="12">
    <source>
        <dbReference type="ARBA" id="ARBA00023004"/>
    </source>
</evidence>
<dbReference type="AlphaFoldDB" id="A0A261Y1H9"/>
<keyword evidence="16" id="KW-0539">Nucleus</keyword>
<evidence type="ECO:0000256" key="3">
    <source>
        <dbReference type="ARBA" id="ARBA00022485"/>
    </source>
</evidence>
<keyword evidence="8" id="KW-0378">Hydrolase</keyword>
<keyword evidence="14 16" id="KW-0238">DNA-binding</keyword>
<keyword evidence="6" id="KW-0540">Nuclease</keyword>
<keyword evidence="11 16" id="KW-0239">DNA-directed DNA polymerase</keyword>
<dbReference type="InterPro" id="IPR025687">
    <property type="entry name" value="Znf-C4pol"/>
</dbReference>
<dbReference type="InterPro" id="IPR017964">
    <property type="entry name" value="DNA-dir_DNA_pol_B_CS"/>
</dbReference>
<dbReference type="InterPro" id="IPR036397">
    <property type="entry name" value="RNaseH_sf"/>
</dbReference>
<dbReference type="SUPFAM" id="SSF56672">
    <property type="entry name" value="DNA/RNA polymerases"/>
    <property type="match status" value="1"/>
</dbReference>
<evidence type="ECO:0000256" key="17">
    <source>
        <dbReference type="SAM" id="MobiDB-lite"/>
    </source>
</evidence>
<dbReference type="Gene3D" id="3.90.1600.10">
    <property type="entry name" value="Palm domain of DNA polymerase"/>
    <property type="match status" value="1"/>
</dbReference>
<keyword evidence="12 16" id="KW-0408">Iron</keyword>
<accession>A0A261Y1H9</accession>
<keyword evidence="9 16" id="KW-0862">Zinc</keyword>
<dbReference type="PRINTS" id="PR00106">
    <property type="entry name" value="DNAPOLB"/>
</dbReference>
<dbReference type="GO" id="GO:0000166">
    <property type="term" value="F:nucleotide binding"/>
    <property type="evidence" value="ECO:0007669"/>
    <property type="project" value="InterPro"/>
</dbReference>
<organism evidence="21 22">
    <name type="scientific">Bifiguratus adelaidae</name>
    <dbReference type="NCBI Taxonomy" id="1938954"/>
    <lineage>
        <taxon>Eukaryota</taxon>
        <taxon>Fungi</taxon>
        <taxon>Fungi incertae sedis</taxon>
        <taxon>Mucoromycota</taxon>
        <taxon>Mucoromycotina</taxon>
        <taxon>Endogonomycetes</taxon>
        <taxon>Endogonales</taxon>
        <taxon>Endogonales incertae sedis</taxon>
        <taxon>Bifiguratus</taxon>
    </lineage>
</organism>
<evidence type="ECO:0000256" key="15">
    <source>
        <dbReference type="ARBA" id="ARBA00049244"/>
    </source>
</evidence>
<dbReference type="InterPro" id="IPR050240">
    <property type="entry name" value="DNA_pol_type-B"/>
</dbReference>
<dbReference type="GO" id="GO:0043625">
    <property type="term" value="C:delta DNA polymerase complex"/>
    <property type="evidence" value="ECO:0007669"/>
    <property type="project" value="TreeGrafter"/>
</dbReference>
<dbReference type="OrthoDB" id="2414538at2759"/>
<keyword evidence="16" id="KW-0235">DNA replication</keyword>
<dbReference type="InterPro" id="IPR006134">
    <property type="entry name" value="DNA-dir_DNA_pol_B_multi_dom"/>
</dbReference>
<protein>
    <recommendedName>
        <fullName evidence="16">DNA polymerase</fullName>
        <ecNumber evidence="16">2.7.7.7</ecNumber>
    </recommendedName>
</protein>
<keyword evidence="10" id="KW-0269">Exonuclease</keyword>
<dbReference type="GO" id="GO:0051539">
    <property type="term" value="F:4 iron, 4 sulfur cluster binding"/>
    <property type="evidence" value="ECO:0007669"/>
    <property type="project" value="UniProtKB-KW"/>
</dbReference>
<dbReference type="GO" id="GO:0008296">
    <property type="term" value="F:3'-5'-DNA exonuclease activity"/>
    <property type="evidence" value="ECO:0007669"/>
    <property type="project" value="TreeGrafter"/>
</dbReference>
<feature type="domain" description="C4-type zinc-finger of DNA polymerase delta" evidence="20">
    <location>
        <begin position="1112"/>
        <end position="1182"/>
    </location>
</feature>
<keyword evidence="3 16" id="KW-0004">4Fe-4S</keyword>
<dbReference type="InterPro" id="IPR006133">
    <property type="entry name" value="DNA-dir_DNA_pol_B_exonuc"/>
</dbReference>
<keyword evidence="16" id="KW-0863">Zinc-finger</keyword>
<dbReference type="Gene3D" id="3.30.342.10">
    <property type="entry name" value="DNA Polymerase, chain B, domain 1"/>
    <property type="match status" value="1"/>
</dbReference>
<dbReference type="GO" id="GO:0003887">
    <property type="term" value="F:DNA-directed DNA polymerase activity"/>
    <property type="evidence" value="ECO:0007669"/>
    <property type="project" value="UniProtKB-KW"/>
</dbReference>
<evidence type="ECO:0000256" key="11">
    <source>
        <dbReference type="ARBA" id="ARBA00022932"/>
    </source>
</evidence>
<evidence type="ECO:0000256" key="13">
    <source>
        <dbReference type="ARBA" id="ARBA00023014"/>
    </source>
</evidence>
<dbReference type="GO" id="GO:0003677">
    <property type="term" value="F:DNA binding"/>
    <property type="evidence" value="ECO:0007669"/>
    <property type="project" value="UniProtKB-KW"/>
</dbReference>
<feature type="compositionally biased region" description="Low complexity" evidence="17">
    <location>
        <begin position="332"/>
        <end position="348"/>
    </location>
</feature>
<dbReference type="InterPro" id="IPR006172">
    <property type="entry name" value="DNA-dir_DNA_pol_B"/>
</dbReference>
<proteinExistence type="inferred from homology"/>
<dbReference type="Gene3D" id="3.30.420.10">
    <property type="entry name" value="Ribonuclease H-like superfamily/Ribonuclease H"/>
    <property type="match status" value="1"/>
</dbReference>
<evidence type="ECO:0000256" key="1">
    <source>
        <dbReference type="ARBA" id="ARBA00001966"/>
    </source>
</evidence>
<dbReference type="SUPFAM" id="SSF53098">
    <property type="entry name" value="Ribonuclease H-like"/>
    <property type="match status" value="1"/>
</dbReference>
<evidence type="ECO:0000256" key="16">
    <source>
        <dbReference type="RuleBase" id="RU000442"/>
    </source>
</evidence>
<comment type="subcellular location">
    <subcellularLocation>
        <location evidence="16">Nucleus</location>
    </subcellularLocation>
</comment>
<dbReference type="GO" id="GO:0006287">
    <property type="term" value="P:base-excision repair, gap-filling"/>
    <property type="evidence" value="ECO:0007669"/>
    <property type="project" value="TreeGrafter"/>
</dbReference>
<keyword evidence="13 16" id="KW-0411">Iron-sulfur</keyword>
<evidence type="ECO:0000256" key="9">
    <source>
        <dbReference type="ARBA" id="ARBA00022833"/>
    </source>
</evidence>
<feature type="domain" description="DNA-directed DNA polymerase family B multifunctional" evidence="18">
    <location>
        <begin position="622"/>
        <end position="1061"/>
    </location>
</feature>
<keyword evidence="7 16" id="KW-0479">Metal-binding</keyword>
<keyword evidence="22" id="KW-1185">Reference proteome</keyword>
<evidence type="ECO:0000259" key="19">
    <source>
        <dbReference type="Pfam" id="PF03104"/>
    </source>
</evidence>
<evidence type="ECO:0000256" key="2">
    <source>
        <dbReference type="ARBA" id="ARBA00005755"/>
    </source>
</evidence>
<evidence type="ECO:0000256" key="6">
    <source>
        <dbReference type="ARBA" id="ARBA00022722"/>
    </source>
</evidence>
<dbReference type="InterPro" id="IPR012337">
    <property type="entry name" value="RNaseH-like_sf"/>
</dbReference>
<keyword evidence="4 16" id="KW-0808">Transferase</keyword>
<dbReference type="PANTHER" id="PTHR10322:SF35">
    <property type="entry name" value="DNA-DIRECTED DNA POLYMERASE"/>
    <property type="match status" value="1"/>
</dbReference>
<evidence type="ECO:0000259" key="18">
    <source>
        <dbReference type="Pfam" id="PF00136"/>
    </source>
</evidence>
<reference evidence="21 22" key="1">
    <citation type="journal article" date="2017" name="Mycologia">
        <title>Bifiguratus adelaidae, gen. et sp. nov., a new member of Mucoromycotina in endophytic and soil-dwelling habitats.</title>
        <authorList>
            <person name="Torres-Cruz T.J."/>
            <person name="Billingsley Tobias T.L."/>
            <person name="Almatruk M."/>
            <person name="Hesse C."/>
            <person name="Kuske C.R."/>
            <person name="Desiro A."/>
            <person name="Benucci G.M."/>
            <person name="Bonito G."/>
            <person name="Stajich J.E."/>
            <person name="Dunlap C."/>
            <person name="Arnold A.E."/>
            <person name="Porras-Alfaro A."/>
        </authorList>
    </citation>
    <scope>NUCLEOTIDE SEQUENCE [LARGE SCALE GENOMIC DNA]</scope>
    <source>
        <strain evidence="21 22">AZ0501</strain>
    </source>
</reference>
<gene>
    <name evidence="21" type="ORF">BZG36_02904</name>
</gene>
<evidence type="ECO:0000256" key="8">
    <source>
        <dbReference type="ARBA" id="ARBA00022801"/>
    </source>
</evidence>
<dbReference type="Pfam" id="PF03104">
    <property type="entry name" value="DNA_pol_B_exo1"/>
    <property type="match status" value="1"/>
</dbReference>
<sequence length="1205" mass="136549">MSLSSVYPHTKDYLNAKRRKISPAPDQGAPSSKHVSDILDTEAYSRPFSLPAEGLDDIIFQLVECEDASKDKDCEADLDIRAFSPDRAVSDSPPLRLFGCTSDGQSVTVLVKHFWPYCYFPISSSFESNDIPIFLQHLHQAIVQEAKSSKAASIRIRQALIIEAEPLMYYRMTTPDDPKRYHRFLKLGANLPTDLNQIQRILSQADTIDGLSDMFAAGKLYDSLAYEANLPFDIRFMVDRELCGGGFVRIKGGDAESRTWRYIESFKSSGRTPYSRSTLNVIVDAQYVDGLTPTGPRGMAHGSESSETSRDWIGMSPLRLMCLMVTTISLDTPHTSSPSRPSTPTGSPKRAVANGAKGRKKRGNDTVVNDGALKPGIPEIIAAISVVLTERHTLSEENEDETSKDEAILFTHTHRDLTTTKPRSRVKVIIADDEKDMLLQWWNLVRSYDPDIFGGYDTTDHIAFILRRAAELGIDRVASLTRIPKIIVKPRARQTYSASWVRSQRRMAGTSNREFTEMNMRGRWIIDMRHIIEREERLRTYSFEEAVEFILRRRKEMLDGAMLSSYWSASTISSEEVVGDATTDRARFLDYALKDVETCLEMIRKNVTVITNVEMARVTGLNFSDVINRGQMIRMWSQLFRFCRAQNVLVPTQADRNDSGMTEGPLNWMPVVGYNTQSPCIVLDFRSLYPSIIIAHNLCFSTMLNPQDTSKLQQDVDYEAGLGPQECYFVKPQVKKGILPKILEHFLSERSKVKAMIKVIRDPVMKIVLNGRQIALKVSANAMYGFTGAKESKLQCLPIAETTILRGAGMLEQAKHEIETRYGDQGFKVVYGDTDSVFVRCPAIDVGQAIEWGNRMSREISKVWKDPITLEFEKIYFPYMLVNRKRYAGLQWTTAQAPDKIDAKGIEMQRRDVIPLLSSVMESMLKLLFPPIKSAMSDEDRQKHIHSATEYVKMAIQEALAGNINVGEFVLTKGLWLGTEADDYKSKQAHVELVDRLRKRHPWREFRDGDRIPYVFIKAPPTAKGFEKSEDPRHVLDMGIVLDYQYYLRHQLEQPLTRILELLIPPSKIKHLFYGDHTKVQAASSRLANATSSGGKPKGLGAFFTAKRANNCLVCRRAISEGHSLCEDHQDQAQSVYLSVLKHMSTLGEKEHLLDSICRQCQGSNTRPIQCVNTDCSIFYRRQKTSADVQRIEEVYDELTQNLDW</sequence>
<dbReference type="Pfam" id="PF00136">
    <property type="entry name" value="DNA_pol_B"/>
    <property type="match status" value="1"/>
</dbReference>
<feature type="domain" description="DNA-directed DNA polymerase family B exonuclease" evidence="19">
    <location>
        <begin position="380"/>
        <end position="544"/>
    </location>
</feature>
<dbReference type="GO" id="GO:0006297">
    <property type="term" value="P:nucleotide-excision repair, DNA gap filling"/>
    <property type="evidence" value="ECO:0007669"/>
    <property type="project" value="TreeGrafter"/>
</dbReference>